<keyword evidence="1" id="KW-1133">Transmembrane helix</keyword>
<feature type="transmembrane region" description="Helical" evidence="1">
    <location>
        <begin position="141"/>
        <end position="160"/>
    </location>
</feature>
<keyword evidence="1" id="KW-0472">Membrane</keyword>
<dbReference type="RefSeq" id="WP_271325474.1">
    <property type="nucleotide sequence ID" value="NZ_JAAGKO020000028.1"/>
</dbReference>
<organism evidence="2 3">
    <name type="scientific">Streptantibioticus silvisoli</name>
    <dbReference type="NCBI Taxonomy" id="2705255"/>
    <lineage>
        <taxon>Bacteria</taxon>
        <taxon>Bacillati</taxon>
        <taxon>Actinomycetota</taxon>
        <taxon>Actinomycetes</taxon>
        <taxon>Kitasatosporales</taxon>
        <taxon>Streptomycetaceae</taxon>
        <taxon>Streptantibioticus</taxon>
    </lineage>
</organism>
<evidence type="ECO:0008006" key="4">
    <source>
        <dbReference type="Google" id="ProtNLM"/>
    </source>
</evidence>
<gene>
    <name evidence="2" type="ORF">POF43_019410</name>
</gene>
<evidence type="ECO:0000313" key="2">
    <source>
        <dbReference type="EMBL" id="MDI5964864.1"/>
    </source>
</evidence>
<name>A0ABT6W3I0_9ACTN</name>
<proteinExistence type="predicted"/>
<feature type="transmembrane region" description="Helical" evidence="1">
    <location>
        <begin position="20"/>
        <end position="40"/>
    </location>
</feature>
<dbReference type="InterPro" id="IPR046862">
    <property type="entry name" value="Rhomboid_2"/>
</dbReference>
<comment type="caution">
    <text evidence="2">The sequence shown here is derived from an EMBL/GenBank/DDBJ whole genome shotgun (WGS) entry which is preliminary data.</text>
</comment>
<keyword evidence="1" id="KW-0812">Transmembrane</keyword>
<keyword evidence="3" id="KW-1185">Reference proteome</keyword>
<dbReference type="Pfam" id="PF20401">
    <property type="entry name" value="Rhomboid_2"/>
    <property type="match status" value="1"/>
</dbReference>
<sequence>MRSPCWESAVRAGRWVRRWVASAPGTYIWLLLLAVTALQFQQLPPRLRRVVLHVDSTNLFQLAHHPLHVLVLSALWTQASALGVFVVLFTLIHAPVERWLGTGRWLAVVVLAHVGATLLSEAVVWLAILSGVDGRRMQYTLDIGVSYGLAGVAGVLAYRFRPPWREVYLVVALGYLGGRVVLFHTFTDIGHLVALAIGLCCRPLTRGARGRDAWRGRFAARPRDRRRRTVR</sequence>
<evidence type="ECO:0000313" key="3">
    <source>
        <dbReference type="Proteomes" id="UP001156398"/>
    </source>
</evidence>
<feature type="transmembrane region" description="Helical" evidence="1">
    <location>
        <begin position="69"/>
        <end position="93"/>
    </location>
</feature>
<dbReference type="EMBL" id="JAAGKO020000028">
    <property type="protein sequence ID" value="MDI5964864.1"/>
    <property type="molecule type" value="Genomic_DNA"/>
</dbReference>
<dbReference type="Proteomes" id="UP001156398">
    <property type="component" value="Unassembled WGS sequence"/>
</dbReference>
<reference evidence="2 3" key="1">
    <citation type="submission" date="2023-05" db="EMBL/GenBank/DDBJ databases">
        <title>Streptantibioticus silvisoli sp. nov., acidotolerant actinomycetes 1 from pine litter.</title>
        <authorList>
            <person name="Swiecimska M."/>
            <person name="Golinska P."/>
            <person name="Sangal V."/>
            <person name="Wachnowicz B."/>
            <person name="Goodfellow M."/>
        </authorList>
    </citation>
    <scope>NUCLEOTIDE SEQUENCE [LARGE SCALE GENOMIC DNA]</scope>
    <source>
        <strain evidence="2 3">SL54</strain>
    </source>
</reference>
<evidence type="ECO:0000256" key="1">
    <source>
        <dbReference type="SAM" id="Phobius"/>
    </source>
</evidence>
<accession>A0ABT6W3I0</accession>
<feature type="transmembrane region" description="Helical" evidence="1">
    <location>
        <begin position="105"/>
        <end position="129"/>
    </location>
</feature>
<protein>
    <recommendedName>
        <fullName evidence="4">Rhomboid family intramembrane serine protease</fullName>
    </recommendedName>
</protein>